<feature type="compositionally biased region" description="Acidic residues" evidence="2">
    <location>
        <begin position="26"/>
        <end position="40"/>
    </location>
</feature>
<dbReference type="EMBL" id="AEUZ02000001">
    <property type="protein sequence ID" value="EHJ56483.1"/>
    <property type="molecule type" value="Genomic_DNA"/>
</dbReference>
<dbReference type="AlphaFoldDB" id="G5KIE8"/>
<sequence length="40" mass="4341">MALKVKITNKTDGSLSIGRDDFTLSDSDDNSIDSESVYDS</sequence>
<dbReference type="RefSeq" id="WP_006739241.1">
    <property type="nucleotide sequence ID" value="NZ_AEUZ02000001.1"/>
</dbReference>
<evidence type="ECO:0000256" key="2">
    <source>
        <dbReference type="SAM" id="MobiDB-lite"/>
    </source>
</evidence>
<keyword evidence="1" id="KW-0732">Signal</keyword>
<proteinExistence type="predicted"/>
<evidence type="ECO:0000313" key="3">
    <source>
        <dbReference type="EMBL" id="EHJ56483.1"/>
    </source>
</evidence>
<dbReference type="Proteomes" id="UP000005388">
    <property type="component" value="Unassembled WGS sequence"/>
</dbReference>
<keyword evidence="4" id="KW-1185">Reference proteome</keyword>
<feature type="region of interest" description="Disordered" evidence="2">
    <location>
        <begin position="1"/>
        <end position="40"/>
    </location>
</feature>
<protein>
    <submittedName>
        <fullName evidence="3">Uncharacterized protein</fullName>
    </submittedName>
</protein>
<dbReference type="STRING" id="764291.STRUR_1659"/>
<evidence type="ECO:0000256" key="1">
    <source>
        <dbReference type="ARBA" id="ARBA00022729"/>
    </source>
</evidence>
<dbReference type="Gene3D" id="2.60.40.1240">
    <property type="match status" value="1"/>
</dbReference>
<dbReference type="InterPro" id="IPR029050">
    <property type="entry name" value="Immunoprotect_excell_Ig-like"/>
</dbReference>
<reference evidence="3 4" key="1">
    <citation type="journal article" date="2014" name="Int. J. Syst. Evol. Microbiol.">
        <title>Phylogenomics and the dynamic genome evolution of the genus Streptococcus.</title>
        <authorList>
            <consortium name="The Broad Institute Genome Sequencing Platform"/>
            <person name="Richards V.P."/>
            <person name="Palmer S.R."/>
            <person name="Pavinski Bitar P.D."/>
            <person name="Qin X."/>
            <person name="Weinstock G.M."/>
            <person name="Highlander S.K."/>
            <person name="Town C.D."/>
            <person name="Burne R.A."/>
            <person name="Stanhope M.J."/>
        </authorList>
    </citation>
    <scope>NUCLEOTIDE SEQUENCE [LARGE SCALE GENOMIC DNA]</scope>
    <source>
        <strain evidence="3 4">2285-97</strain>
    </source>
</reference>
<accession>G5KIE8</accession>
<organism evidence="3 4">
    <name type="scientific">Streptococcus urinalis 2285-97</name>
    <dbReference type="NCBI Taxonomy" id="764291"/>
    <lineage>
        <taxon>Bacteria</taxon>
        <taxon>Bacillati</taxon>
        <taxon>Bacillota</taxon>
        <taxon>Bacilli</taxon>
        <taxon>Lactobacillales</taxon>
        <taxon>Streptococcaceae</taxon>
        <taxon>Streptococcus</taxon>
    </lineage>
</organism>
<gene>
    <name evidence="3" type="ORF">STRUR_1659</name>
</gene>
<evidence type="ECO:0000313" key="4">
    <source>
        <dbReference type="Proteomes" id="UP000005388"/>
    </source>
</evidence>
<comment type="caution">
    <text evidence="3">The sequence shown here is derived from an EMBL/GenBank/DDBJ whole genome shotgun (WGS) entry which is preliminary data.</text>
</comment>
<name>G5KIE8_9STRE</name>